<evidence type="ECO:0000313" key="1">
    <source>
        <dbReference type="EMBL" id="OMJ78888.1"/>
    </source>
</evidence>
<reference evidence="1 2" key="1">
    <citation type="submission" date="2016-11" db="EMBL/GenBank/DDBJ databases">
        <title>The macronuclear genome of Stentor coeruleus: a giant cell with tiny introns.</title>
        <authorList>
            <person name="Slabodnick M."/>
            <person name="Ruby J.G."/>
            <person name="Reiff S.B."/>
            <person name="Swart E.C."/>
            <person name="Gosai S."/>
            <person name="Prabakaran S."/>
            <person name="Witkowska E."/>
            <person name="Larue G.E."/>
            <person name="Fisher S."/>
            <person name="Freeman R.M."/>
            <person name="Gunawardena J."/>
            <person name="Chu W."/>
            <person name="Stover N.A."/>
            <person name="Gregory B.D."/>
            <person name="Nowacki M."/>
            <person name="Derisi J."/>
            <person name="Roy S.W."/>
            <person name="Marshall W.F."/>
            <person name="Sood P."/>
        </authorList>
    </citation>
    <scope>NUCLEOTIDE SEQUENCE [LARGE SCALE GENOMIC DNA]</scope>
    <source>
        <strain evidence="1">WM001</strain>
    </source>
</reference>
<comment type="caution">
    <text evidence="1">The sequence shown here is derived from an EMBL/GenBank/DDBJ whole genome shotgun (WGS) entry which is preliminary data.</text>
</comment>
<dbReference type="AlphaFoldDB" id="A0A1R2BQ35"/>
<dbReference type="EMBL" id="MPUH01000498">
    <property type="protein sequence ID" value="OMJ78888.1"/>
    <property type="molecule type" value="Genomic_DNA"/>
</dbReference>
<evidence type="ECO:0000313" key="2">
    <source>
        <dbReference type="Proteomes" id="UP000187209"/>
    </source>
</evidence>
<keyword evidence="2" id="KW-1185">Reference proteome</keyword>
<sequence length="209" mass="24283">MHPISLVHQAREFSKIDLEPKVRVCLVENNNPVILPKALDDFAVHISEHIKKTYGNNLTTRVKVLEEIGFSEYLHNSSTYFTFKSPRIRFADFSGKKELFLRRAGLWEAYKSIKKNDNGLCEKVQMLKLHIQVAKDHNLERKILLNKTKSNTESCKNIIKIHKKSQKKIIELSEVIQIMSVHSRTKISNQKDKPMRILHAIHRGSHIII</sequence>
<protein>
    <submittedName>
        <fullName evidence="1">Uncharacterized protein</fullName>
    </submittedName>
</protein>
<dbReference type="Proteomes" id="UP000187209">
    <property type="component" value="Unassembled WGS sequence"/>
</dbReference>
<organism evidence="1 2">
    <name type="scientific">Stentor coeruleus</name>
    <dbReference type="NCBI Taxonomy" id="5963"/>
    <lineage>
        <taxon>Eukaryota</taxon>
        <taxon>Sar</taxon>
        <taxon>Alveolata</taxon>
        <taxon>Ciliophora</taxon>
        <taxon>Postciliodesmatophora</taxon>
        <taxon>Heterotrichea</taxon>
        <taxon>Heterotrichida</taxon>
        <taxon>Stentoridae</taxon>
        <taxon>Stentor</taxon>
    </lineage>
</organism>
<proteinExistence type="predicted"/>
<accession>A0A1R2BQ35</accession>
<name>A0A1R2BQ35_9CILI</name>
<gene>
    <name evidence="1" type="ORF">SteCoe_21199</name>
</gene>